<protein>
    <submittedName>
        <fullName evidence="2">Uncharacterized protein</fullName>
    </submittedName>
</protein>
<reference evidence="2 3" key="1">
    <citation type="journal article" date="2012" name="PLoS Pathog.">
        <title>Diverse lifestyles and strategies of plant pathogenesis encoded in the genomes of eighteen Dothideomycetes fungi.</title>
        <authorList>
            <person name="Ohm R.A."/>
            <person name="Feau N."/>
            <person name="Henrissat B."/>
            <person name="Schoch C.L."/>
            <person name="Horwitz B.A."/>
            <person name="Barry K.W."/>
            <person name="Condon B.J."/>
            <person name="Copeland A.C."/>
            <person name="Dhillon B."/>
            <person name="Glaser F."/>
            <person name="Hesse C.N."/>
            <person name="Kosti I."/>
            <person name="LaButti K."/>
            <person name="Lindquist E.A."/>
            <person name="Lucas S."/>
            <person name="Salamov A.A."/>
            <person name="Bradshaw R.E."/>
            <person name="Ciuffetti L."/>
            <person name="Hamelin R.C."/>
            <person name="Kema G.H.J."/>
            <person name="Lawrence C."/>
            <person name="Scott J.A."/>
            <person name="Spatafora J.W."/>
            <person name="Turgeon B.G."/>
            <person name="de Wit P.J.G.M."/>
            <person name="Zhong S."/>
            <person name="Goodwin S.B."/>
            <person name="Grigoriev I.V."/>
        </authorList>
    </citation>
    <scope>NUCLEOTIDE SEQUENCE [LARGE SCALE GENOMIC DNA]</scope>
    <source>
        <strain evidence="2 3">CIRAD86</strain>
    </source>
</reference>
<dbReference type="EMBL" id="KB446561">
    <property type="protein sequence ID" value="EME80676.1"/>
    <property type="molecule type" value="Genomic_DNA"/>
</dbReference>
<organism evidence="2 3">
    <name type="scientific">Pseudocercospora fijiensis (strain CIRAD86)</name>
    <name type="common">Black leaf streak disease fungus</name>
    <name type="synonym">Mycosphaerella fijiensis</name>
    <dbReference type="NCBI Taxonomy" id="383855"/>
    <lineage>
        <taxon>Eukaryota</taxon>
        <taxon>Fungi</taxon>
        <taxon>Dikarya</taxon>
        <taxon>Ascomycota</taxon>
        <taxon>Pezizomycotina</taxon>
        <taxon>Dothideomycetes</taxon>
        <taxon>Dothideomycetidae</taxon>
        <taxon>Mycosphaerellales</taxon>
        <taxon>Mycosphaerellaceae</taxon>
        <taxon>Pseudocercospora</taxon>
    </lineage>
</organism>
<proteinExistence type="predicted"/>
<feature type="region of interest" description="Disordered" evidence="1">
    <location>
        <begin position="195"/>
        <end position="249"/>
    </location>
</feature>
<dbReference type="KEGG" id="pfj:MYCFIDRAFT_177607"/>
<dbReference type="AlphaFoldDB" id="M3A7U1"/>
<feature type="compositionally biased region" description="Basic and acidic residues" evidence="1">
    <location>
        <begin position="232"/>
        <end position="249"/>
    </location>
</feature>
<sequence length="249" mass="28305">MNVTKVGRIAFLRAARLSTRRTDDAIVIDQLTHHEHPPQDMPSRIKRRRLSDAAPEPEQDVTQADSRSIIVPGFPLEGDPFGPHWSIAEDAGSYNPPNAPNIDVSPKVTQQDWDRIMASIPPHDRIGLLKQDYHFNNKWLIGKPMFPHQLPDRARADLNMIDDEQGGFEPLPPPSLPHDEQLWSLHAQTHTFDHSTESFVPVDQEPKRAEKKSLLTEEQMERNVTGFLTKSPAERSKRTAHDEFFAPEA</sequence>
<evidence type="ECO:0000313" key="3">
    <source>
        <dbReference type="Proteomes" id="UP000016932"/>
    </source>
</evidence>
<accession>M3A7U1</accession>
<dbReference type="OrthoDB" id="3645965at2759"/>
<dbReference type="HOGENOM" id="CLU_1116165_0_0_1"/>
<dbReference type="GeneID" id="19333811"/>
<dbReference type="Proteomes" id="UP000016932">
    <property type="component" value="Unassembled WGS sequence"/>
</dbReference>
<gene>
    <name evidence="2" type="ORF">MYCFIDRAFT_177607</name>
</gene>
<name>M3A7U1_PSEFD</name>
<keyword evidence="3" id="KW-1185">Reference proteome</keyword>
<feature type="region of interest" description="Disordered" evidence="1">
    <location>
        <begin position="30"/>
        <end position="64"/>
    </location>
</feature>
<dbReference type="VEuPathDB" id="FungiDB:MYCFIDRAFT_177607"/>
<dbReference type="RefSeq" id="XP_007929560.1">
    <property type="nucleotide sequence ID" value="XM_007931369.1"/>
</dbReference>
<evidence type="ECO:0000313" key="2">
    <source>
        <dbReference type="EMBL" id="EME80676.1"/>
    </source>
</evidence>
<feature type="compositionally biased region" description="Basic and acidic residues" evidence="1">
    <location>
        <begin position="204"/>
        <end position="221"/>
    </location>
</feature>
<evidence type="ECO:0000256" key="1">
    <source>
        <dbReference type="SAM" id="MobiDB-lite"/>
    </source>
</evidence>